<evidence type="ECO:0000313" key="5">
    <source>
        <dbReference type="Proteomes" id="UP001363010"/>
    </source>
</evidence>
<dbReference type="RefSeq" id="WP_340368181.1">
    <property type="nucleotide sequence ID" value="NZ_JBBKZV010000053.1"/>
</dbReference>
<reference evidence="4 5" key="1">
    <citation type="submission" date="2024-03" db="EMBL/GenBank/DDBJ databases">
        <title>Novel species of the genus Variovorax.</title>
        <authorList>
            <person name="Liu Q."/>
            <person name="Xin Y.-H."/>
        </authorList>
    </citation>
    <scope>NUCLEOTIDE SEQUENCE [LARGE SCALE GENOMIC DNA]</scope>
    <source>
        <strain evidence="4 5">KACC 18501</strain>
    </source>
</reference>
<accession>A0ABU8WD01</accession>
<feature type="domain" description="Transposase IS204/IS1001/IS1096/IS1165 helix-turn-helix" evidence="2">
    <location>
        <begin position="93"/>
        <end position="142"/>
    </location>
</feature>
<feature type="domain" description="Transposase IS204/IS1001/IS1096/IS1165 DDE" evidence="1">
    <location>
        <begin position="157"/>
        <end position="395"/>
    </location>
</feature>
<dbReference type="PANTHER" id="PTHR33498:SF1">
    <property type="entry name" value="TRANSPOSASE FOR INSERTION SEQUENCE ELEMENT IS1557"/>
    <property type="match status" value="1"/>
</dbReference>
<dbReference type="InterPro" id="IPR047951">
    <property type="entry name" value="Transpos_ISL3"/>
</dbReference>
<dbReference type="EMBL" id="JBBKZV010000053">
    <property type="protein sequence ID" value="MEJ8827151.1"/>
    <property type="molecule type" value="Genomic_DNA"/>
</dbReference>
<dbReference type="Pfam" id="PF13542">
    <property type="entry name" value="HTH_Tnp_ISL3"/>
    <property type="match status" value="1"/>
</dbReference>
<feature type="domain" description="Transposase IS204/IS1001/IS1096/IS1165 zinc-finger" evidence="3">
    <location>
        <begin position="43"/>
        <end position="87"/>
    </location>
</feature>
<sequence length="412" mass="47381">MDSTELYRQLLGVTTPWTVERVDMDVPHLRVDVHLAHASGARFACPECGAELSVYDHTEERIWRHLDSCHFQTFLHARPPRVQCPEHGVLRAKLPWAEPGARFTNLFEALAIDVLLATDVKKAATILGITWDEAWHIMERAVRRGRAAKGRAVPAIIGVDEKAIAKGHRYMTLVCDLEQATVEYIERDRKQASLQSYFDGFESGALEAVQAVSMDMWPPYINACLEKIPGAKGKIVFDRFHIMRHVIDGVDMVRKREHKALLAGGDATLSKSKYLWLYSAENVPDKSREHFDALKRGELKTARAWALKESLRELWHFTRQAWAERFWRRWYFWATHCRLPPIVQAAKLIARHLPNVLTYFKHRITNAVAEGLNSKVATIQKRACGYRNPERFKIAVYFHCGGLNLWPPRFTH</sequence>
<evidence type="ECO:0000313" key="4">
    <source>
        <dbReference type="EMBL" id="MEJ8827151.1"/>
    </source>
</evidence>
<name>A0ABU8WD01_9BURK</name>
<gene>
    <name evidence="4" type="ORF">WKW80_35070</name>
</gene>
<dbReference type="InterPro" id="IPR029261">
    <property type="entry name" value="Transposase_Znf"/>
</dbReference>
<dbReference type="InterPro" id="IPR002560">
    <property type="entry name" value="Transposase_DDE"/>
</dbReference>
<keyword evidence="5" id="KW-1185">Reference proteome</keyword>
<dbReference type="Pfam" id="PF01610">
    <property type="entry name" value="DDE_Tnp_ISL3"/>
    <property type="match status" value="1"/>
</dbReference>
<dbReference type="Proteomes" id="UP001363010">
    <property type="component" value="Unassembled WGS sequence"/>
</dbReference>
<dbReference type="Pfam" id="PF14690">
    <property type="entry name" value="Zn_ribbon_ISL3"/>
    <property type="match status" value="1"/>
</dbReference>
<evidence type="ECO:0000259" key="1">
    <source>
        <dbReference type="Pfam" id="PF01610"/>
    </source>
</evidence>
<protein>
    <submittedName>
        <fullName evidence="4">ISL3 family transposase</fullName>
    </submittedName>
</protein>
<comment type="caution">
    <text evidence="4">The sequence shown here is derived from an EMBL/GenBank/DDBJ whole genome shotgun (WGS) entry which is preliminary data.</text>
</comment>
<proteinExistence type="predicted"/>
<evidence type="ECO:0000259" key="3">
    <source>
        <dbReference type="Pfam" id="PF14690"/>
    </source>
</evidence>
<organism evidence="4 5">
    <name type="scientific">Variovorax humicola</name>
    <dbReference type="NCBI Taxonomy" id="1769758"/>
    <lineage>
        <taxon>Bacteria</taxon>
        <taxon>Pseudomonadati</taxon>
        <taxon>Pseudomonadota</taxon>
        <taxon>Betaproteobacteria</taxon>
        <taxon>Burkholderiales</taxon>
        <taxon>Comamonadaceae</taxon>
        <taxon>Variovorax</taxon>
    </lineage>
</organism>
<evidence type="ECO:0000259" key="2">
    <source>
        <dbReference type="Pfam" id="PF13542"/>
    </source>
</evidence>
<dbReference type="InterPro" id="IPR032877">
    <property type="entry name" value="Transposase_HTH"/>
</dbReference>
<dbReference type="NCBIfam" id="NF033550">
    <property type="entry name" value="transpos_ISL3"/>
    <property type="match status" value="1"/>
</dbReference>
<dbReference type="PANTHER" id="PTHR33498">
    <property type="entry name" value="TRANSPOSASE FOR INSERTION SEQUENCE ELEMENT IS1557"/>
    <property type="match status" value="1"/>
</dbReference>